<evidence type="ECO:0000256" key="1">
    <source>
        <dbReference type="SAM" id="MobiDB-lite"/>
    </source>
</evidence>
<feature type="domain" description="DUF6779" evidence="3">
    <location>
        <begin position="13"/>
        <end position="116"/>
    </location>
</feature>
<dbReference type="InterPro" id="IPR046706">
    <property type="entry name" value="DUF6779"/>
</dbReference>
<feature type="transmembrane region" description="Helical" evidence="2">
    <location>
        <begin position="12"/>
        <end position="32"/>
    </location>
</feature>
<gene>
    <name evidence="4" type="ORF">GCM10010528_13270</name>
</gene>
<reference evidence="5" key="1">
    <citation type="journal article" date="2019" name="Int. J. Syst. Evol. Microbiol.">
        <title>The Global Catalogue of Microorganisms (GCM) 10K type strain sequencing project: providing services to taxonomists for standard genome sequencing and annotation.</title>
        <authorList>
            <consortium name="The Broad Institute Genomics Platform"/>
            <consortium name="The Broad Institute Genome Sequencing Center for Infectious Disease"/>
            <person name="Wu L."/>
            <person name="Ma J."/>
        </authorList>
    </citation>
    <scope>NUCLEOTIDE SEQUENCE [LARGE SCALE GENOMIC DNA]</scope>
    <source>
        <strain evidence="5">JCM 14234</strain>
    </source>
</reference>
<evidence type="ECO:0000313" key="4">
    <source>
        <dbReference type="EMBL" id="GAA3033573.1"/>
    </source>
</evidence>
<dbReference type="Pfam" id="PF20570">
    <property type="entry name" value="DUF6779"/>
    <property type="match status" value="1"/>
</dbReference>
<feature type="compositionally biased region" description="Basic and acidic residues" evidence="1">
    <location>
        <begin position="262"/>
        <end position="271"/>
    </location>
</feature>
<keyword evidence="2" id="KW-1133">Transmembrane helix</keyword>
<sequence>MVWSDQLSINASVAVIAALWAAVLGAIGVTRFRRQAEVAEAKSHDMRLVYELQLEREIAARGQYEADIEAQIRRDIAAGASDDLRELQAQIAALRISLETMMGHELPDDRVALPNERLRELSSALSSYTGDDSLLAATDFASTAPPAADGRHFPPQGGRDDLTEIIPVVEDDATTYVSPFGGTTYTVPVDAESYTIPATDQTYDPPAVEETYTAAWTGAQAYTAGDYHANQSTAGRPEADGENPTVAWVTPSSTAESAVETGGRRRAEGQHESGVSAADLLNQLRGSRSVRTPAIAGEADHTA</sequence>
<keyword evidence="2" id="KW-0812">Transmembrane</keyword>
<evidence type="ECO:0000313" key="5">
    <source>
        <dbReference type="Proteomes" id="UP001501035"/>
    </source>
</evidence>
<organism evidence="4 5">
    <name type="scientific">Gordonia defluvii</name>
    <dbReference type="NCBI Taxonomy" id="283718"/>
    <lineage>
        <taxon>Bacteria</taxon>
        <taxon>Bacillati</taxon>
        <taxon>Actinomycetota</taxon>
        <taxon>Actinomycetes</taxon>
        <taxon>Mycobacteriales</taxon>
        <taxon>Gordoniaceae</taxon>
        <taxon>Gordonia</taxon>
    </lineage>
</organism>
<keyword evidence="2" id="KW-0472">Membrane</keyword>
<accession>A0ABP6L618</accession>
<proteinExistence type="predicted"/>
<name>A0ABP6L618_9ACTN</name>
<protein>
    <recommendedName>
        <fullName evidence="3">DUF6779 domain-containing protein</fullName>
    </recommendedName>
</protein>
<dbReference type="EMBL" id="BAAAVS010000020">
    <property type="protein sequence ID" value="GAA3033573.1"/>
    <property type="molecule type" value="Genomic_DNA"/>
</dbReference>
<evidence type="ECO:0000256" key="2">
    <source>
        <dbReference type="SAM" id="Phobius"/>
    </source>
</evidence>
<dbReference type="Proteomes" id="UP001501035">
    <property type="component" value="Unassembled WGS sequence"/>
</dbReference>
<keyword evidence="5" id="KW-1185">Reference proteome</keyword>
<evidence type="ECO:0000259" key="3">
    <source>
        <dbReference type="Pfam" id="PF20570"/>
    </source>
</evidence>
<feature type="region of interest" description="Disordered" evidence="1">
    <location>
        <begin position="229"/>
        <end position="303"/>
    </location>
</feature>
<comment type="caution">
    <text evidence="4">The sequence shown here is derived from an EMBL/GenBank/DDBJ whole genome shotgun (WGS) entry which is preliminary data.</text>
</comment>